<protein>
    <submittedName>
        <fullName evidence="2">Oidioi.mRNA.OKI2018_I69.chr2.g7001.t1.cds</fullName>
    </submittedName>
</protein>
<proteinExistence type="predicted"/>
<evidence type="ECO:0000313" key="2">
    <source>
        <dbReference type="EMBL" id="CAG5112830.1"/>
    </source>
</evidence>
<name>A0ABN7T746_OIKDI</name>
<keyword evidence="1" id="KW-0732">Signal</keyword>
<evidence type="ECO:0000313" key="3">
    <source>
        <dbReference type="Proteomes" id="UP001158576"/>
    </source>
</evidence>
<accession>A0ABN7T746</accession>
<feature type="chain" id="PRO_5045864495" evidence="1">
    <location>
        <begin position="16"/>
        <end position="84"/>
    </location>
</feature>
<dbReference type="Proteomes" id="UP001158576">
    <property type="component" value="Chromosome 2"/>
</dbReference>
<reference evidence="2 3" key="1">
    <citation type="submission" date="2021-04" db="EMBL/GenBank/DDBJ databases">
        <authorList>
            <person name="Bliznina A."/>
        </authorList>
    </citation>
    <scope>NUCLEOTIDE SEQUENCE [LARGE SCALE GENOMIC DNA]</scope>
</reference>
<dbReference type="EMBL" id="OU015567">
    <property type="protein sequence ID" value="CAG5112830.1"/>
    <property type="molecule type" value="Genomic_DNA"/>
</dbReference>
<gene>
    <name evidence="2" type="ORF">OKIOD_LOCUS15766</name>
</gene>
<evidence type="ECO:0000256" key="1">
    <source>
        <dbReference type="SAM" id="SignalP"/>
    </source>
</evidence>
<organism evidence="2 3">
    <name type="scientific">Oikopleura dioica</name>
    <name type="common">Tunicate</name>
    <dbReference type="NCBI Taxonomy" id="34765"/>
    <lineage>
        <taxon>Eukaryota</taxon>
        <taxon>Metazoa</taxon>
        <taxon>Chordata</taxon>
        <taxon>Tunicata</taxon>
        <taxon>Appendicularia</taxon>
        <taxon>Copelata</taxon>
        <taxon>Oikopleuridae</taxon>
        <taxon>Oikopleura</taxon>
    </lineage>
</organism>
<keyword evidence="3" id="KW-1185">Reference proteome</keyword>
<feature type="signal peptide" evidence="1">
    <location>
        <begin position="1"/>
        <end position="15"/>
    </location>
</feature>
<sequence length="84" mass="9734">MKIFAFLAGFTSALPAYTEVAELAAQPNATEAVKEIESRMQDVLQKQNDLNQRQEELGKMGQRMDDDWSRMDRAWEYVGQHRLE</sequence>